<evidence type="ECO:0000313" key="2">
    <source>
        <dbReference type="EMBL" id="CAK8992097.1"/>
    </source>
</evidence>
<dbReference type="EMBL" id="CAXAMM010001470">
    <property type="protein sequence ID" value="CAK8992097.1"/>
    <property type="molecule type" value="Genomic_DNA"/>
</dbReference>
<organism evidence="2 3">
    <name type="scientific">Durusdinium trenchii</name>
    <dbReference type="NCBI Taxonomy" id="1381693"/>
    <lineage>
        <taxon>Eukaryota</taxon>
        <taxon>Sar</taxon>
        <taxon>Alveolata</taxon>
        <taxon>Dinophyceae</taxon>
        <taxon>Suessiales</taxon>
        <taxon>Symbiodiniaceae</taxon>
        <taxon>Durusdinium</taxon>
    </lineage>
</organism>
<name>A0ABP0HPF5_9DINO</name>
<dbReference type="Proteomes" id="UP001642464">
    <property type="component" value="Unassembled WGS sequence"/>
</dbReference>
<sequence>MSTALSNFEAPFGAPFGATFEVHSKDGLWDSPVVVARAFVGRKGEEEVVTEEQKGPSKTNLSSCEAEGALSLLDCWDAGQPCWMALRQALHVAFSELFEYQKLLSQECHALRKAEHLRNLLPYWQAWRDFAQAEKTARHAALQTLLRDSFCGWHDFAATEKAARHATLRLLLHCLRIWRDFAKAEKAERHANLRLLLHCLRIWRDFAKAEKAERHANVRLLLHCLLIWRDFAKAEKAEKVVKGEKLTEAPPQPPLETEVEETPPEDSPLTTAVAETSSTWPETVEKVEEIKGKKREETEVSSKEEEHLLSLRNLLPYWQAWRDFAQAEKTARHAALQTLLRDSFCGWHDLAATEKAARHANVRLLLHSLDTWRDFAKGEKAEKYANVRLLLHCLHAWRDFAKAEKAERVVKGEKLTEAPPQPPLETEVEETPPEDSPLTTAVAETSSTWTETVEKVEEIKGKKREETEVPSKEEEYLLSLRWSAKAFRRRTRLALARFAWLKAQKTLRFLLSCTLWRWFLTASRRRCLGARSALRRRYQSVANWHNMVAAFHRWRSLGKSKRYLVAVDLSDHSRLRYHLPHHHRLPRSEPVARDAQSPWLRLLRRVAFNGWAEAAVSRGRRMGILLKDRLELGAIDWLRRRAACDDRLAKNLYGELRDETVKLHLAIEELDGKVKAFECHRVLRGCWRLWRHGRAWCDTALLPLAMRHWLSLALVRWAVLARQRQLPRWSCGRRLMMQEALASRAVWSCFAAWHLGAMELSASTAQGQLQRCVKALGAFDVHLLRLCPEITATGLAALQAAV</sequence>
<feature type="region of interest" description="Disordered" evidence="1">
    <location>
        <begin position="412"/>
        <end position="439"/>
    </location>
</feature>
<keyword evidence="3" id="KW-1185">Reference proteome</keyword>
<evidence type="ECO:0000256" key="1">
    <source>
        <dbReference type="SAM" id="MobiDB-lite"/>
    </source>
</evidence>
<gene>
    <name evidence="2" type="ORF">SCF082_LOCUS2946</name>
</gene>
<evidence type="ECO:0008006" key="4">
    <source>
        <dbReference type="Google" id="ProtNLM"/>
    </source>
</evidence>
<evidence type="ECO:0000313" key="3">
    <source>
        <dbReference type="Proteomes" id="UP001642464"/>
    </source>
</evidence>
<proteinExistence type="predicted"/>
<accession>A0ABP0HPF5</accession>
<reference evidence="2 3" key="1">
    <citation type="submission" date="2024-02" db="EMBL/GenBank/DDBJ databases">
        <authorList>
            <person name="Chen Y."/>
            <person name="Shah S."/>
            <person name="Dougan E. K."/>
            <person name="Thang M."/>
            <person name="Chan C."/>
        </authorList>
    </citation>
    <scope>NUCLEOTIDE SEQUENCE [LARGE SCALE GENOMIC DNA]</scope>
</reference>
<protein>
    <recommendedName>
        <fullName evidence="4">Sfi1 spindle body domain-containing protein</fullName>
    </recommendedName>
</protein>
<comment type="caution">
    <text evidence="2">The sequence shown here is derived from an EMBL/GenBank/DDBJ whole genome shotgun (WGS) entry which is preliminary data.</text>
</comment>
<feature type="region of interest" description="Disordered" evidence="1">
    <location>
        <begin position="242"/>
        <end position="277"/>
    </location>
</feature>